<dbReference type="PANTHER" id="PTHR44167">
    <property type="entry name" value="OVARIAN-SPECIFIC SERINE/THREONINE-PROTEIN KINASE LOK-RELATED"/>
    <property type="match status" value="1"/>
</dbReference>
<keyword evidence="2" id="KW-0418">Kinase</keyword>
<dbReference type="InterPro" id="IPR000719">
    <property type="entry name" value="Prot_kinase_dom"/>
</dbReference>
<organism evidence="2">
    <name type="scientific">Spironucleus salmonicida</name>
    <dbReference type="NCBI Taxonomy" id="348837"/>
    <lineage>
        <taxon>Eukaryota</taxon>
        <taxon>Metamonada</taxon>
        <taxon>Diplomonadida</taxon>
        <taxon>Hexamitidae</taxon>
        <taxon>Hexamitinae</taxon>
        <taxon>Spironucleus</taxon>
    </lineage>
</organism>
<dbReference type="EMBL" id="KI546085">
    <property type="protein sequence ID" value="EST45958.1"/>
    <property type="molecule type" value="Genomic_DNA"/>
</dbReference>
<dbReference type="PROSITE" id="PS50011">
    <property type="entry name" value="PROTEIN_KINASE_DOM"/>
    <property type="match status" value="1"/>
</dbReference>
<dbReference type="Gene3D" id="1.10.510.10">
    <property type="entry name" value="Transferase(Phosphotransferase) domain 1"/>
    <property type="match status" value="2"/>
</dbReference>
<accession>V6LNY9</accession>
<dbReference type="GO" id="GO:0044773">
    <property type="term" value="P:mitotic DNA damage checkpoint signaling"/>
    <property type="evidence" value="ECO:0007669"/>
    <property type="project" value="TreeGrafter"/>
</dbReference>
<dbReference type="Proteomes" id="UP000018208">
    <property type="component" value="Unassembled WGS sequence"/>
</dbReference>
<feature type="domain" description="Protein kinase" evidence="1">
    <location>
        <begin position="39"/>
        <end position="476"/>
    </location>
</feature>
<dbReference type="Pfam" id="PF00069">
    <property type="entry name" value="Pkinase"/>
    <property type="match status" value="1"/>
</dbReference>
<reference evidence="3" key="2">
    <citation type="submission" date="2020-12" db="EMBL/GenBank/DDBJ databases">
        <title>New Spironucleus salmonicida genome in near-complete chromosomes.</title>
        <authorList>
            <person name="Xu F."/>
            <person name="Kurt Z."/>
            <person name="Jimenez-Gonzalez A."/>
            <person name="Astvaldsson A."/>
            <person name="Andersson J.O."/>
            <person name="Svard S.G."/>
        </authorList>
    </citation>
    <scope>NUCLEOTIDE SEQUENCE</scope>
    <source>
        <strain evidence="3">ATCC 50377</strain>
    </source>
</reference>
<evidence type="ECO:0000259" key="1">
    <source>
        <dbReference type="PROSITE" id="PS50011"/>
    </source>
</evidence>
<dbReference type="PROSITE" id="PS00108">
    <property type="entry name" value="PROTEIN_KINASE_ST"/>
    <property type="match status" value="1"/>
</dbReference>
<evidence type="ECO:0000313" key="3">
    <source>
        <dbReference type="EMBL" id="KAH0574541.1"/>
    </source>
</evidence>
<gene>
    <name evidence="2" type="ORF">SS50377_13937</name>
    <name evidence="3" type="ORF">SS50377_24499</name>
</gene>
<dbReference type="EMBL" id="AUWU02000004">
    <property type="protein sequence ID" value="KAH0574541.1"/>
    <property type="molecule type" value="Genomic_DNA"/>
</dbReference>
<evidence type="ECO:0000313" key="2">
    <source>
        <dbReference type="EMBL" id="EST45958.1"/>
    </source>
</evidence>
<dbReference type="OrthoDB" id="347657at2759"/>
<protein>
    <submittedName>
        <fullName evidence="2">Kinase</fullName>
    </submittedName>
</protein>
<dbReference type="VEuPathDB" id="GiardiaDB:SS50377_24499"/>
<dbReference type="InterPro" id="IPR008271">
    <property type="entry name" value="Ser/Thr_kinase_AS"/>
</dbReference>
<proteinExistence type="predicted"/>
<dbReference type="SMART" id="SM00220">
    <property type="entry name" value="S_TKc"/>
    <property type="match status" value="1"/>
</dbReference>
<sequence>MDDIPTMWETRNLRILYEKSNEDDEQSQGKIVQSNTSYYRLGRLMGKGAYAKVFSCVDINNGCLYAVKEYFGLTSGQESQALLLLNTMPHFGVPQFKECFEFEGKSYLIMYLIAGCSVESVLQNCKLKTEYIPVVPVQLMKTILRQLLVTCRFIHFRGVAHQDIKIDNIYIMDGSRLVLLDFGQAFIMQEQNYLDQAQLIGNLAFMPPEVLINTNIIGSSFQDANQMNITFHAKEKISALIKNNKSMNKSNNISFSDEAKIPRYHHVQTLFDKSRHSISTEEQSQPTKVWINALTRMFKFATPSYDFDNLEIVLNENRQFIDKQLTFSDNYPIQEDIKNIEITTISEKLSREQIHIFNKKLAIDAWQVGINALILLLGEYPFRGLQQYETIPAIQILSASIKQQLDETLQNIVGMNCDFTFYENQINQNKKTQYQIAPGPLPQNIPSDLFLLIAGFLYPNPQVRLTITEALGCPFIEAYQTYKEEQGNLGIGMEPSEKFEPILASLSRMDKIVESSTTINTANSNLSFPDEEPVICGHQSRRLENEIPPMVEDSGTDSDSF</sequence>
<name>V6LNY9_9EUKA</name>
<dbReference type="SUPFAM" id="SSF56112">
    <property type="entry name" value="Protein kinase-like (PK-like)"/>
    <property type="match status" value="2"/>
</dbReference>
<dbReference type="AlphaFoldDB" id="V6LNY9"/>
<keyword evidence="4" id="KW-1185">Reference proteome</keyword>
<dbReference type="GO" id="GO:0004674">
    <property type="term" value="F:protein serine/threonine kinase activity"/>
    <property type="evidence" value="ECO:0007669"/>
    <property type="project" value="TreeGrafter"/>
</dbReference>
<reference evidence="2 3" key="1">
    <citation type="journal article" date="2014" name="PLoS Genet.">
        <title>The Genome of Spironucleus salmonicida Highlights a Fish Pathogen Adapted to Fluctuating Environments.</title>
        <authorList>
            <person name="Xu F."/>
            <person name="Jerlstrom-Hultqvist J."/>
            <person name="Einarsson E."/>
            <person name="Astvaldsson A."/>
            <person name="Svard S.G."/>
            <person name="Andersson J.O."/>
        </authorList>
    </citation>
    <scope>NUCLEOTIDE SEQUENCE</scope>
    <source>
        <strain evidence="3">ATCC 50377</strain>
    </source>
</reference>
<dbReference type="GO" id="GO:0005634">
    <property type="term" value="C:nucleus"/>
    <property type="evidence" value="ECO:0007669"/>
    <property type="project" value="TreeGrafter"/>
</dbReference>
<dbReference type="GO" id="GO:0005524">
    <property type="term" value="F:ATP binding"/>
    <property type="evidence" value="ECO:0007669"/>
    <property type="project" value="InterPro"/>
</dbReference>
<evidence type="ECO:0000313" key="4">
    <source>
        <dbReference type="Proteomes" id="UP000018208"/>
    </source>
</evidence>
<dbReference type="PANTHER" id="PTHR44167:SF24">
    <property type="entry name" value="SERINE_THREONINE-PROTEIN KINASE CHK2"/>
    <property type="match status" value="1"/>
</dbReference>
<keyword evidence="2" id="KW-0808">Transferase</keyword>
<dbReference type="InterPro" id="IPR011009">
    <property type="entry name" value="Kinase-like_dom_sf"/>
</dbReference>